<dbReference type="Proteomes" id="UP001269400">
    <property type="component" value="Unassembled WGS sequence"/>
</dbReference>
<evidence type="ECO:0000313" key="2">
    <source>
        <dbReference type="Proteomes" id="UP001269400"/>
    </source>
</evidence>
<organism evidence="1 2">
    <name type="scientific">Priestia aryabhattai</name>
    <name type="common">Bacillus aryabhattai</name>
    <dbReference type="NCBI Taxonomy" id="412384"/>
    <lineage>
        <taxon>Bacteria</taxon>
        <taxon>Bacillati</taxon>
        <taxon>Bacillota</taxon>
        <taxon>Bacilli</taxon>
        <taxon>Bacillales</taxon>
        <taxon>Bacillaceae</taxon>
        <taxon>Priestia</taxon>
    </lineage>
</organism>
<reference evidence="1" key="2">
    <citation type="submission" date="2022-12" db="EMBL/GenBank/DDBJ databases">
        <authorList>
            <person name="Dechsakulwatana C."/>
            <person name="Rungsihiranrut A."/>
            <person name="Muangchinda C."/>
            <person name="Ningthoujam R."/>
            <person name="Klankeo P."/>
            <person name="Pinyakong O."/>
        </authorList>
    </citation>
    <scope>NUCLEOTIDE SEQUENCE</scope>
    <source>
        <strain evidence="1">TL01-2</strain>
    </source>
</reference>
<proteinExistence type="predicted"/>
<evidence type="ECO:0000313" key="1">
    <source>
        <dbReference type="EMBL" id="MDU9693301.1"/>
    </source>
</evidence>
<reference evidence="1" key="1">
    <citation type="journal article" date="2022" name="J Environ Chem Eng">
        <title>Biodegradation of petroleum oil using a constructed nonpathogenic and heavy metal-tolerant bacterial consortium isolated from marine sponges.</title>
        <authorList>
            <person name="Dechsakulwatana C."/>
            <person name="Rungsihiranrut A."/>
            <person name="Muangchinda C."/>
            <person name="Ningthoujam R."/>
            <person name="Klankeo P."/>
            <person name="Pinyakong O."/>
        </authorList>
    </citation>
    <scope>NUCLEOTIDE SEQUENCE</scope>
    <source>
        <strain evidence="1">TL01-2</strain>
    </source>
</reference>
<sequence length="204" mass="24091">MSLWKQLQQTDKKNCRMIGKNFELQNWSLLNTEEKKHLVLELVSFLSARLEIKDEPKIAYKQLAFNNPGYYDGLRAEISINHNSLNFGILTAVTVAHELRHHYQYEKTKDVSKVKWLSKLRILFFKNPVEARISYWLANPKSEPVEEWDLNFANYIRGETKTPNPNETLEDIVLGGELEEYKNQPIEEDAFRYEGIFMNQFFID</sequence>
<dbReference type="RefSeq" id="WP_316910529.1">
    <property type="nucleotide sequence ID" value="NZ_JAPTGD010000002.1"/>
</dbReference>
<comment type="caution">
    <text evidence="1">The sequence shown here is derived from an EMBL/GenBank/DDBJ whole genome shotgun (WGS) entry which is preliminary data.</text>
</comment>
<dbReference type="AlphaFoldDB" id="A0AAX6NBM3"/>
<protein>
    <recommendedName>
        <fullName evidence="3">DUF2268 domain-containing protein</fullName>
    </recommendedName>
</protein>
<dbReference type="EMBL" id="JAPTGD010000002">
    <property type="protein sequence ID" value="MDU9693301.1"/>
    <property type="molecule type" value="Genomic_DNA"/>
</dbReference>
<name>A0AAX6NBM3_PRIAR</name>
<evidence type="ECO:0008006" key="3">
    <source>
        <dbReference type="Google" id="ProtNLM"/>
    </source>
</evidence>
<gene>
    <name evidence="1" type="ORF">O0Q50_19200</name>
</gene>
<accession>A0AAX6NBM3</accession>